<name>A0ABM0LYQ0_SACKO</name>
<dbReference type="GeneID" id="100375116"/>
<keyword evidence="1" id="KW-1015">Disulfide bond</keyword>
<dbReference type="RefSeq" id="XP_006812891.1">
    <property type="nucleotide sequence ID" value="XM_006812828.1"/>
</dbReference>
<reference evidence="5" key="1">
    <citation type="submission" date="2025-08" db="UniProtKB">
        <authorList>
            <consortium name="RefSeq"/>
        </authorList>
    </citation>
    <scope>IDENTIFICATION</scope>
    <source>
        <tissue evidence="5">Testes</tissue>
    </source>
</reference>
<evidence type="ECO:0000313" key="5">
    <source>
        <dbReference type="RefSeq" id="XP_006812891.1"/>
    </source>
</evidence>
<evidence type="ECO:0000313" key="4">
    <source>
        <dbReference type="Proteomes" id="UP000694865"/>
    </source>
</evidence>
<sequence>MVVTKAETAFMNAQKDPSCAQQLSRVSRMIEDVTVSTTAGTSLMKKTAHVMTSLSSVVWEMGFVFLKSTCVMTSLTVKIAQMNWNVASFVPMDKLYAGIAAVYLSCTSVTEERNVPRTRMKVYVVRKPYQCGRPLVEEPSSSRIVGGTEATRGVWPWQVSLSKSDGGHICGASVLTNNWIVTAAHCFKLPTYDMDTSPGPWQAAFGIQDVTLSRYRIERRVKAIYVHPDYHPLYDDYDIAMVELVHPIEYNDYIMPICLPTYDMRPTNESTCYVTGWGATSEHGFTSDVLKQALLPVVPNVKCDELLATDIGPRMLCAGYDEGGTDACQGDSGGPFVCQKEAGDWYLAGVVSHGFGCARPNSPGVYSRVTEYLDYIYQFLQQ</sequence>
<evidence type="ECO:0000256" key="1">
    <source>
        <dbReference type="ARBA" id="ARBA00023157"/>
    </source>
</evidence>
<accession>A0ABM0LYQ0</accession>
<dbReference type="CDD" id="cd00190">
    <property type="entry name" value="Tryp_SPc"/>
    <property type="match status" value="1"/>
</dbReference>
<keyword evidence="2" id="KW-0378">Hydrolase</keyword>
<dbReference type="Proteomes" id="UP000694865">
    <property type="component" value="Unplaced"/>
</dbReference>
<keyword evidence="2" id="KW-0645">Protease</keyword>
<dbReference type="InterPro" id="IPR033116">
    <property type="entry name" value="TRYPSIN_SER"/>
</dbReference>
<protein>
    <submittedName>
        <fullName evidence="5">Plasma kallikrein-like</fullName>
    </submittedName>
</protein>
<organism evidence="4 5">
    <name type="scientific">Saccoglossus kowalevskii</name>
    <name type="common">Acorn worm</name>
    <dbReference type="NCBI Taxonomy" id="10224"/>
    <lineage>
        <taxon>Eukaryota</taxon>
        <taxon>Metazoa</taxon>
        <taxon>Hemichordata</taxon>
        <taxon>Enteropneusta</taxon>
        <taxon>Harrimaniidae</taxon>
        <taxon>Saccoglossus</taxon>
    </lineage>
</organism>
<feature type="domain" description="Peptidase S1" evidence="3">
    <location>
        <begin position="144"/>
        <end position="381"/>
    </location>
</feature>
<keyword evidence="4" id="KW-1185">Reference proteome</keyword>
<dbReference type="Gene3D" id="2.40.10.10">
    <property type="entry name" value="Trypsin-like serine proteases"/>
    <property type="match status" value="2"/>
</dbReference>
<keyword evidence="2" id="KW-0720">Serine protease</keyword>
<gene>
    <name evidence="5" type="primary">LOC100375116</name>
</gene>
<dbReference type="InterPro" id="IPR043504">
    <property type="entry name" value="Peptidase_S1_PA_chymotrypsin"/>
</dbReference>
<dbReference type="PROSITE" id="PS50240">
    <property type="entry name" value="TRYPSIN_DOM"/>
    <property type="match status" value="1"/>
</dbReference>
<dbReference type="PROSITE" id="PS00135">
    <property type="entry name" value="TRYPSIN_SER"/>
    <property type="match status" value="1"/>
</dbReference>
<dbReference type="PROSITE" id="PS00134">
    <property type="entry name" value="TRYPSIN_HIS"/>
    <property type="match status" value="1"/>
</dbReference>
<dbReference type="InterPro" id="IPR001314">
    <property type="entry name" value="Peptidase_S1A"/>
</dbReference>
<proteinExistence type="predicted"/>
<dbReference type="SUPFAM" id="SSF50494">
    <property type="entry name" value="Trypsin-like serine proteases"/>
    <property type="match status" value="1"/>
</dbReference>
<dbReference type="PANTHER" id="PTHR24252">
    <property type="entry name" value="ACROSIN-RELATED"/>
    <property type="match status" value="1"/>
</dbReference>
<dbReference type="InterPro" id="IPR009003">
    <property type="entry name" value="Peptidase_S1_PA"/>
</dbReference>
<dbReference type="PRINTS" id="PR00722">
    <property type="entry name" value="CHYMOTRYPSIN"/>
</dbReference>
<dbReference type="SMART" id="SM00020">
    <property type="entry name" value="Tryp_SPc"/>
    <property type="match status" value="1"/>
</dbReference>
<dbReference type="InterPro" id="IPR001254">
    <property type="entry name" value="Trypsin_dom"/>
</dbReference>
<evidence type="ECO:0000256" key="2">
    <source>
        <dbReference type="RuleBase" id="RU363034"/>
    </source>
</evidence>
<dbReference type="InterPro" id="IPR018114">
    <property type="entry name" value="TRYPSIN_HIS"/>
</dbReference>
<evidence type="ECO:0000259" key="3">
    <source>
        <dbReference type="PROSITE" id="PS50240"/>
    </source>
</evidence>
<dbReference type="Pfam" id="PF00089">
    <property type="entry name" value="Trypsin"/>
    <property type="match status" value="1"/>
</dbReference>
<dbReference type="PANTHER" id="PTHR24252:SF16">
    <property type="entry name" value="TRANSMEMBRANE SERINE PROTEASE 15"/>
    <property type="match status" value="1"/>
</dbReference>